<organism evidence="3 4">
    <name type="scientific">Nocardioides mesophilus</name>
    <dbReference type="NCBI Taxonomy" id="433659"/>
    <lineage>
        <taxon>Bacteria</taxon>
        <taxon>Bacillati</taxon>
        <taxon>Actinomycetota</taxon>
        <taxon>Actinomycetes</taxon>
        <taxon>Propionibacteriales</taxon>
        <taxon>Nocardioidaceae</taxon>
        <taxon>Nocardioides</taxon>
    </lineage>
</organism>
<proteinExistence type="inferred from homology"/>
<evidence type="ECO:0000259" key="2">
    <source>
        <dbReference type="Pfam" id="PF03795"/>
    </source>
</evidence>
<evidence type="ECO:0000256" key="1">
    <source>
        <dbReference type="ARBA" id="ARBA00007689"/>
    </source>
</evidence>
<dbReference type="Pfam" id="PF03795">
    <property type="entry name" value="YCII"/>
    <property type="match status" value="1"/>
</dbReference>
<dbReference type="AlphaFoldDB" id="A0A7G9RH44"/>
<sequence>MRRYVVLVAYEPGQWESASEALRQEYFAAHHAFEEYVDAHGRRISSAPLAGADTATTIRHVDGVASVTDGPFVESVEQVGGYYDVELPDLDSAIAAGRLLPSSYAVEIRPAVTVEGYERG</sequence>
<dbReference type="Gene3D" id="3.30.70.1060">
    <property type="entry name" value="Dimeric alpha+beta barrel"/>
    <property type="match status" value="1"/>
</dbReference>
<accession>A0A7G9RH44</accession>
<evidence type="ECO:0000313" key="3">
    <source>
        <dbReference type="EMBL" id="QNN54919.1"/>
    </source>
</evidence>
<dbReference type="PANTHER" id="PTHR35174:SF3">
    <property type="entry name" value="BLL7171 PROTEIN"/>
    <property type="match status" value="1"/>
</dbReference>
<dbReference type="InterPro" id="IPR005545">
    <property type="entry name" value="YCII"/>
</dbReference>
<keyword evidence="4" id="KW-1185">Reference proteome</keyword>
<dbReference type="EMBL" id="CP060713">
    <property type="protein sequence ID" value="QNN54919.1"/>
    <property type="molecule type" value="Genomic_DNA"/>
</dbReference>
<name>A0A7G9RH44_9ACTN</name>
<gene>
    <name evidence="3" type="ORF">H9L09_08355</name>
</gene>
<dbReference type="PANTHER" id="PTHR35174">
    <property type="entry name" value="BLL7171 PROTEIN-RELATED"/>
    <property type="match status" value="1"/>
</dbReference>
<dbReference type="InterPro" id="IPR011008">
    <property type="entry name" value="Dimeric_a/b-barrel"/>
</dbReference>
<reference evidence="3 4" key="1">
    <citation type="submission" date="2020-08" db="EMBL/GenBank/DDBJ databases">
        <title>Genome sequence of Nocardioides mesophilus KACC 16243T.</title>
        <authorList>
            <person name="Hyun D.-W."/>
            <person name="Bae J.-W."/>
        </authorList>
    </citation>
    <scope>NUCLEOTIDE SEQUENCE [LARGE SCALE GENOMIC DNA]</scope>
    <source>
        <strain evidence="3 4">KACC 16243</strain>
    </source>
</reference>
<comment type="similarity">
    <text evidence="1">Belongs to the YciI family.</text>
</comment>
<protein>
    <recommendedName>
        <fullName evidence="2">YCII-related domain-containing protein</fullName>
    </recommendedName>
</protein>
<feature type="domain" description="YCII-related" evidence="2">
    <location>
        <begin position="3"/>
        <end position="101"/>
    </location>
</feature>
<dbReference type="SUPFAM" id="SSF54909">
    <property type="entry name" value="Dimeric alpha+beta barrel"/>
    <property type="match status" value="1"/>
</dbReference>
<dbReference type="KEGG" id="nmes:H9L09_08355"/>
<evidence type="ECO:0000313" key="4">
    <source>
        <dbReference type="Proteomes" id="UP000515947"/>
    </source>
</evidence>
<dbReference type="Proteomes" id="UP000515947">
    <property type="component" value="Chromosome"/>
</dbReference>